<protein>
    <submittedName>
        <fullName evidence="2">Uncharacterized protein</fullName>
    </submittedName>
</protein>
<dbReference type="RefSeq" id="WP_089751698.1">
    <property type="nucleotide sequence ID" value="NZ_FOOG01000012.1"/>
</dbReference>
<dbReference type="OrthoDB" id="2427428at2"/>
<evidence type="ECO:0000256" key="1">
    <source>
        <dbReference type="SAM" id="MobiDB-lite"/>
    </source>
</evidence>
<evidence type="ECO:0000313" key="2">
    <source>
        <dbReference type="EMBL" id="SFF88472.1"/>
    </source>
</evidence>
<accession>A0A1I2MAL0</accession>
<dbReference type="Proteomes" id="UP000198897">
    <property type="component" value="Unassembled WGS sequence"/>
</dbReference>
<feature type="region of interest" description="Disordered" evidence="1">
    <location>
        <begin position="116"/>
        <end position="142"/>
    </location>
</feature>
<feature type="compositionally biased region" description="Basic and acidic residues" evidence="1">
    <location>
        <begin position="116"/>
        <end position="125"/>
    </location>
</feature>
<proteinExistence type="predicted"/>
<keyword evidence="3" id="KW-1185">Reference proteome</keyword>
<reference evidence="3" key="1">
    <citation type="submission" date="2016-10" db="EMBL/GenBank/DDBJ databases">
        <authorList>
            <person name="Varghese N."/>
            <person name="Submissions S."/>
        </authorList>
    </citation>
    <scope>NUCLEOTIDE SEQUENCE [LARGE SCALE GENOMIC DNA]</scope>
    <source>
        <strain evidence="3">FP5</strain>
    </source>
</reference>
<sequence>MGRRQNVTLHEETIALINEYQEQHHIRYPGEALDRMIEEWETQKSKDNSQEYVMSLMAQRFQEVFSEEMKRLRLAANRSDKNTQVLLELMNGFAMDQNLESCVTTPIFESQAMKDARQAVEERISHQRQKRISAGETQPASS</sequence>
<gene>
    <name evidence="2" type="ORF">SAMN05216353_11233</name>
</gene>
<organism evidence="2 3">
    <name type="scientific">Halobacillus alkaliphilus</name>
    <dbReference type="NCBI Taxonomy" id="396056"/>
    <lineage>
        <taxon>Bacteria</taxon>
        <taxon>Bacillati</taxon>
        <taxon>Bacillota</taxon>
        <taxon>Bacilli</taxon>
        <taxon>Bacillales</taxon>
        <taxon>Bacillaceae</taxon>
        <taxon>Halobacillus</taxon>
    </lineage>
</organism>
<name>A0A1I2MAL0_9BACI</name>
<dbReference type="EMBL" id="FOOG01000012">
    <property type="protein sequence ID" value="SFF88472.1"/>
    <property type="molecule type" value="Genomic_DNA"/>
</dbReference>
<dbReference type="AlphaFoldDB" id="A0A1I2MAL0"/>
<evidence type="ECO:0000313" key="3">
    <source>
        <dbReference type="Proteomes" id="UP000198897"/>
    </source>
</evidence>